<name>A0A9E2SBB6_9BACT</name>
<dbReference type="InterPro" id="IPR041662">
    <property type="entry name" value="SusD-like_2"/>
</dbReference>
<protein>
    <submittedName>
        <fullName evidence="1">SusD/RagB family nutrient-binding outer membrane lipoprotein</fullName>
    </submittedName>
</protein>
<comment type="caution">
    <text evidence="1">The sequence shown here is derived from an EMBL/GenBank/DDBJ whole genome shotgun (WGS) entry which is preliminary data.</text>
</comment>
<keyword evidence="2" id="KW-1185">Reference proteome</keyword>
<sequence length="502" mass="55239">MKTRKSIYKIGLFALTLLVMGTGCKKQLDINEDPNNPAYEQGTPAIVFPAGTLGTVGGLGSDYQILGAIWSQYVTQSAVSSQYKNIDAYTVQSSDFNTSYANVFSRGLNSYKYVVDKTRESADWSYYLMANVMKGYTTAIMVDMYDQLPYTEAFQGTANLQPKFDDGHSIYLALIDSIDNALSKDFSALTVSTTAIPSFGPSDLVFKGDINKWIEFANTLKLKLYLRMVNKYPDVAQAGIKAMYDAGDKFVTYNVGVTNFTNNPGLDNPFYDYNIRTLNTPDNLRASQTFVSWLQLNADPRVTAYFNTAAPTAINQGDFGNQANANYPKATVFYQTATDPIMFISAAESYFLQAEVAVRYGLGDAKALYNQGVLAAFTATGKDGSSFIAAGGKYEWGNEKEGGVTLGAIEQIIRQKWAHFAWGTHALEAFFDKNRTGFPKTSAVYSTSASYIPGQWVISAGTVLPAGQMPKRVVFPDNERQRNNNTPSVSDNPITKAVWWAL</sequence>
<keyword evidence="1" id="KW-0449">Lipoprotein</keyword>
<accession>A0A9E2SBB6</accession>
<dbReference type="Pfam" id="PF12771">
    <property type="entry name" value="SusD-like_2"/>
    <property type="match status" value="1"/>
</dbReference>
<dbReference type="AlphaFoldDB" id="A0A9E2SBB6"/>
<dbReference type="Proteomes" id="UP000812270">
    <property type="component" value="Unassembled WGS sequence"/>
</dbReference>
<evidence type="ECO:0000313" key="2">
    <source>
        <dbReference type="Proteomes" id="UP000812270"/>
    </source>
</evidence>
<evidence type="ECO:0000313" key="1">
    <source>
        <dbReference type="EMBL" id="MBV4358177.1"/>
    </source>
</evidence>
<proteinExistence type="predicted"/>
<dbReference type="EMBL" id="JAHSPG010000010">
    <property type="protein sequence ID" value="MBV4358177.1"/>
    <property type="molecule type" value="Genomic_DNA"/>
</dbReference>
<dbReference type="PROSITE" id="PS51257">
    <property type="entry name" value="PROKAR_LIPOPROTEIN"/>
    <property type="match status" value="1"/>
</dbReference>
<gene>
    <name evidence="1" type="ORF">KTO63_13510</name>
</gene>
<reference evidence="1" key="1">
    <citation type="submission" date="2021-06" db="EMBL/GenBank/DDBJ databases">
        <authorList>
            <person name="Huq M.A."/>
        </authorList>
    </citation>
    <scope>NUCLEOTIDE SEQUENCE</scope>
    <source>
        <strain evidence="1">MAH-26</strain>
    </source>
</reference>
<organism evidence="1 2">
    <name type="scientific">Pinibacter aurantiacus</name>
    <dbReference type="NCBI Taxonomy" id="2851599"/>
    <lineage>
        <taxon>Bacteria</taxon>
        <taxon>Pseudomonadati</taxon>
        <taxon>Bacteroidota</taxon>
        <taxon>Chitinophagia</taxon>
        <taxon>Chitinophagales</taxon>
        <taxon>Chitinophagaceae</taxon>
        <taxon>Pinibacter</taxon>
    </lineage>
</organism>
<dbReference type="RefSeq" id="WP_217791859.1">
    <property type="nucleotide sequence ID" value="NZ_JAHSPG010000010.1"/>
</dbReference>